<dbReference type="KEGG" id="sphj:BSL82_01960"/>
<dbReference type="EMBL" id="CP018221">
    <property type="protein sequence ID" value="API58218.1"/>
    <property type="molecule type" value="Genomic_DNA"/>
</dbReference>
<dbReference type="InterPro" id="IPR007459">
    <property type="entry name" value="DNA_pol3_chi"/>
</dbReference>
<proteinExistence type="predicted"/>
<sequence length="142" mass="15852">MRVDFYHLTRTPVEAVLPRLLEKVVSGGERALVVAGDAGLLARLDEQLWRYEPASFLPHGIAGGGDEAAQPILLGTRAEALNGARHLLVADGAWPEGAETFERVFFLFDETSIAGARAEWRRLGQPKRYWKQDERSRWVEGP</sequence>
<dbReference type="GO" id="GO:0032298">
    <property type="term" value="P:positive regulation of DNA-templated DNA replication initiation"/>
    <property type="evidence" value="ECO:0007669"/>
    <property type="project" value="TreeGrafter"/>
</dbReference>
<dbReference type="NCBIfam" id="NF004347">
    <property type="entry name" value="PRK05728.1-4"/>
    <property type="match status" value="1"/>
</dbReference>
<dbReference type="STRING" id="1921510.BSL82_01960"/>
<reference evidence="2" key="1">
    <citation type="submission" date="2016-11" db="EMBL/GenBank/DDBJ databases">
        <title>Complete Genome Sequence of alachlor-degrading Sphingomonas sp. strain JJ-A5.</title>
        <authorList>
            <person name="Lee H."/>
            <person name="Ka J.-O."/>
        </authorList>
    </citation>
    <scope>NUCLEOTIDE SEQUENCE [LARGE SCALE GENOMIC DNA]</scope>
    <source>
        <strain evidence="2">JJ-A5</strain>
    </source>
</reference>
<dbReference type="InterPro" id="IPR036768">
    <property type="entry name" value="PolIII_chi_sf"/>
</dbReference>
<dbReference type="Proteomes" id="UP000182063">
    <property type="component" value="Chromosome"/>
</dbReference>
<evidence type="ECO:0000313" key="2">
    <source>
        <dbReference type="Proteomes" id="UP000182063"/>
    </source>
</evidence>
<dbReference type="AlphaFoldDB" id="A0A1L3ZRG5"/>
<accession>A0A1L3ZRG5</accession>
<protein>
    <submittedName>
        <fullName evidence="1">DNA polymerase III subunit chi</fullName>
    </submittedName>
</protein>
<evidence type="ECO:0000313" key="1">
    <source>
        <dbReference type="EMBL" id="API58218.1"/>
    </source>
</evidence>
<dbReference type="PANTHER" id="PTHR38767">
    <property type="entry name" value="DNA POLYMERASE III SUBUNIT CHI"/>
    <property type="match status" value="1"/>
</dbReference>
<dbReference type="Gene3D" id="3.40.50.10110">
    <property type="entry name" value="DNA polymerase III subunit chi"/>
    <property type="match status" value="1"/>
</dbReference>
<gene>
    <name evidence="1" type="ORF">BSL82_01960</name>
</gene>
<keyword evidence="2" id="KW-1185">Reference proteome</keyword>
<dbReference type="PANTHER" id="PTHR38767:SF1">
    <property type="entry name" value="DNA POLYMERASE III SUBUNIT CHI"/>
    <property type="match status" value="1"/>
</dbReference>
<dbReference type="SUPFAM" id="SSF102400">
    <property type="entry name" value="DNA polymerase III chi subunit"/>
    <property type="match status" value="1"/>
</dbReference>
<name>A0A1L3ZRG5_9SPHN</name>
<dbReference type="OrthoDB" id="9795973at2"/>
<dbReference type="GO" id="GO:0006260">
    <property type="term" value="P:DNA replication"/>
    <property type="evidence" value="ECO:0007669"/>
    <property type="project" value="InterPro"/>
</dbReference>
<dbReference type="Pfam" id="PF04364">
    <property type="entry name" value="DNA_pol3_chi"/>
    <property type="match status" value="1"/>
</dbReference>
<dbReference type="GO" id="GO:0003887">
    <property type="term" value="F:DNA-directed DNA polymerase activity"/>
    <property type="evidence" value="ECO:0007669"/>
    <property type="project" value="InterPro"/>
</dbReference>
<organism evidence="1 2">
    <name type="scientific">Tardibacter chloracetimidivorans</name>
    <dbReference type="NCBI Taxonomy" id="1921510"/>
    <lineage>
        <taxon>Bacteria</taxon>
        <taxon>Pseudomonadati</taxon>
        <taxon>Pseudomonadota</taxon>
        <taxon>Alphaproteobacteria</taxon>
        <taxon>Sphingomonadales</taxon>
        <taxon>Sphingomonadaceae</taxon>
        <taxon>Tardibacter</taxon>
    </lineage>
</organism>
<dbReference type="GO" id="GO:0003677">
    <property type="term" value="F:DNA binding"/>
    <property type="evidence" value="ECO:0007669"/>
    <property type="project" value="InterPro"/>
</dbReference>